<reference evidence="2" key="1">
    <citation type="submission" date="2021-01" db="EMBL/GenBank/DDBJ databases">
        <authorList>
            <consortium name="Aspergillus chevalieri M1 genome sequencing consortium"/>
            <person name="Kazuki M."/>
            <person name="Futagami T."/>
        </authorList>
    </citation>
    <scope>NUCLEOTIDE SEQUENCE</scope>
    <source>
        <strain evidence="2">M1</strain>
    </source>
</reference>
<evidence type="ECO:0000256" key="1">
    <source>
        <dbReference type="SAM" id="MobiDB-lite"/>
    </source>
</evidence>
<dbReference type="EMBL" id="AP024417">
    <property type="protein sequence ID" value="BCR85390.1"/>
    <property type="molecule type" value="Genomic_DNA"/>
</dbReference>
<dbReference type="GeneID" id="66979749"/>
<feature type="region of interest" description="Disordered" evidence="1">
    <location>
        <begin position="50"/>
        <end position="72"/>
    </location>
</feature>
<name>A0A7R7VIL3_ASPCH</name>
<dbReference type="Proteomes" id="UP000637239">
    <property type="component" value="Chromosome 2"/>
</dbReference>
<accession>A0A7R7VIL3</accession>
<feature type="compositionally biased region" description="Basic and acidic residues" evidence="1">
    <location>
        <begin position="58"/>
        <end position="72"/>
    </location>
</feature>
<dbReference type="AlphaFoldDB" id="A0A7R7VIL3"/>
<keyword evidence="3" id="KW-1185">Reference proteome</keyword>
<sequence length="72" mass="7993">MLTKELGTPVATPEKRVKSENRDIEMITLSPVAGHKRRFISTFGPAPYFIGDPQPAPETHDQVLHSHGIKSE</sequence>
<gene>
    <name evidence="2" type="ORF">ACHE_20848S</name>
</gene>
<evidence type="ECO:0000313" key="3">
    <source>
        <dbReference type="Proteomes" id="UP000637239"/>
    </source>
</evidence>
<protein>
    <submittedName>
        <fullName evidence="2">Uncharacterized protein</fullName>
    </submittedName>
</protein>
<proteinExistence type="predicted"/>
<dbReference type="KEGG" id="ache:ACHE_20848S"/>
<reference evidence="2" key="2">
    <citation type="submission" date="2021-02" db="EMBL/GenBank/DDBJ databases">
        <title>Aspergillus chevalieri M1 genome sequence.</title>
        <authorList>
            <person name="Kadooka C."/>
            <person name="Mori K."/>
            <person name="Futagami T."/>
        </authorList>
    </citation>
    <scope>NUCLEOTIDE SEQUENCE</scope>
    <source>
        <strain evidence="2">M1</strain>
    </source>
</reference>
<organism evidence="2 3">
    <name type="scientific">Aspergillus chevalieri</name>
    <name type="common">Eurotium chevalieri</name>
    <dbReference type="NCBI Taxonomy" id="182096"/>
    <lineage>
        <taxon>Eukaryota</taxon>
        <taxon>Fungi</taxon>
        <taxon>Dikarya</taxon>
        <taxon>Ascomycota</taxon>
        <taxon>Pezizomycotina</taxon>
        <taxon>Eurotiomycetes</taxon>
        <taxon>Eurotiomycetidae</taxon>
        <taxon>Eurotiales</taxon>
        <taxon>Aspergillaceae</taxon>
        <taxon>Aspergillus</taxon>
        <taxon>Aspergillus subgen. Aspergillus</taxon>
    </lineage>
</organism>
<dbReference type="RefSeq" id="XP_043133912.1">
    <property type="nucleotide sequence ID" value="XM_043285196.1"/>
</dbReference>
<evidence type="ECO:0000313" key="2">
    <source>
        <dbReference type="EMBL" id="BCR85390.1"/>
    </source>
</evidence>